<keyword evidence="10" id="KW-1185">Reference proteome</keyword>
<evidence type="ECO:0000256" key="5">
    <source>
        <dbReference type="ARBA" id="ARBA00022747"/>
    </source>
</evidence>
<dbReference type="InterPro" id="IPR050390">
    <property type="entry name" value="C5-Methyltransferase"/>
</dbReference>
<dbReference type="Proteomes" id="UP000321062">
    <property type="component" value="Chromosome"/>
</dbReference>
<dbReference type="KEGG" id="yti:FNA67_02845"/>
<dbReference type="GO" id="GO:0009307">
    <property type="term" value="P:DNA restriction-modification system"/>
    <property type="evidence" value="ECO:0007669"/>
    <property type="project" value="UniProtKB-KW"/>
</dbReference>
<evidence type="ECO:0000256" key="3">
    <source>
        <dbReference type="ARBA" id="ARBA00022679"/>
    </source>
</evidence>
<dbReference type="EC" id="2.1.1.37" evidence="1"/>
<organism evidence="9 10">
    <name type="scientific">Paradevosia tibetensis</name>
    <dbReference type="NCBI Taxonomy" id="1447062"/>
    <lineage>
        <taxon>Bacteria</taxon>
        <taxon>Pseudomonadati</taxon>
        <taxon>Pseudomonadota</taxon>
        <taxon>Alphaproteobacteria</taxon>
        <taxon>Hyphomicrobiales</taxon>
        <taxon>Devosiaceae</taxon>
        <taxon>Paradevosia</taxon>
    </lineage>
</organism>
<reference evidence="9 10" key="1">
    <citation type="journal article" date="2015" name="Int. J. Syst. Evol. Microbiol.">
        <title>Youhaiella tibetensis gen. nov., sp. nov., isolated from subsurface sediment.</title>
        <authorList>
            <person name="Wang Y.X."/>
            <person name="Huang F.Q."/>
            <person name="Nogi Y."/>
            <person name="Pang S.J."/>
            <person name="Wang P.K."/>
            <person name="Lv J."/>
        </authorList>
    </citation>
    <scope>NUCLEOTIDE SEQUENCE [LARGE SCALE GENOMIC DNA]</scope>
    <source>
        <strain evidence="10">fig4</strain>
    </source>
</reference>
<dbReference type="AlphaFoldDB" id="A0A5B9DJ53"/>
<dbReference type="RefSeq" id="WP_147654991.1">
    <property type="nucleotide sequence ID" value="NZ_BMFM01000001.1"/>
</dbReference>
<dbReference type="EMBL" id="CP041690">
    <property type="protein sequence ID" value="QEE19174.1"/>
    <property type="molecule type" value="Genomic_DNA"/>
</dbReference>
<dbReference type="InterPro" id="IPR029063">
    <property type="entry name" value="SAM-dependent_MTases_sf"/>
</dbReference>
<dbReference type="PANTHER" id="PTHR10629">
    <property type="entry name" value="CYTOSINE-SPECIFIC METHYLTRANSFERASE"/>
    <property type="match status" value="1"/>
</dbReference>
<dbReference type="GO" id="GO:0044027">
    <property type="term" value="P:negative regulation of gene expression via chromosomal CpG island methylation"/>
    <property type="evidence" value="ECO:0007669"/>
    <property type="project" value="TreeGrafter"/>
</dbReference>
<sequence>MKKITAPHLLVDVFAGPGGLGEGFLSYARQSDQRAFRGALSIEKDESAHRTLTLRHFLHAFPHGALPDDYYTFLKGGLTLEDLYANHPDEHRHAVHTARQVTLGPDSRSAVKSLVRTRLKRRARWALVGGPPCQAYSLVGRSRMSNDPEFEQDERHFLYREYLTVIADHRPPVFVMENVKGLLSASVGGKPMISRILADLRSPRAAISGRVASAPEYRLYSLVEPDQADEHADPRMFLVRAEDHGVPQARHRMFIVGIRADLDLRPSLLERSNGPTVREMIGDLPPIRSTLSRETDSLHSWRSAVSSISTRDVVKHLNGSTYTPLVHSAIEINLAKLQGPESSSAQHFIPRPGRRSRALSIVHDPELDVLTGHEARSHMASDLRRYMYAAVFAEATGRSPKLADFPPSLLPSHGNVDKGVAGEMFSDRFRVQLPDAPSTTITSHISKDGHYFIHFDPLQCRSLTVREAARLQTFPDNYFFLGNRTQQYHQVGNAVPPLLARQIAAIVAELLDAVPEED</sequence>
<evidence type="ECO:0000256" key="4">
    <source>
        <dbReference type="ARBA" id="ARBA00022691"/>
    </source>
</evidence>
<dbReference type="PANTHER" id="PTHR10629:SF52">
    <property type="entry name" value="DNA (CYTOSINE-5)-METHYLTRANSFERASE 1"/>
    <property type="match status" value="1"/>
</dbReference>
<dbReference type="PROSITE" id="PS51679">
    <property type="entry name" value="SAM_MT_C5"/>
    <property type="match status" value="1"/>
</dbReference>
<dbReference type="PRINTS" id="PR00105">
    <property type="entry name" value="C5METTRFRASE"/>
</dbReference>
<comment type="catalytic activity">
    <reaction evidence="6">
        <text>a 2'-deoxycytidine in DNA + S-adenosyl-L-methionine = a 5-methyl-2'-deoxycytidine in DNA + S-adenosyl-L-homocysteine + H(+)</text>
        <dbReference type="Rhea" id="RHEA:13681"/>
        <dbReference type="Rhea" id="RHEA-COMP:11369"/>
        <dbReference type="Rhea" id="RHEA-COMP:11370"/>
        <dbReference type="ChEBI" id="CHEBI:15378"/>
        <dbReference type="ChEBI" id="CHEBI:57856"/>
        <dbReference type="ChEBI" id="CHEBI:59789"/>
        <dbReference type="ChEBI" id="CHEBI:85452"/>
        <dbReference type="ChEBI" id="CHEBI:85454"/>
        <dbReference type="EC" id="2.1.1.37"/>
    </reaction>
</comment>
<dbReference type="InterPro" id="IPR001525">
    <property type="entry name" value="C5_MeTfrase"/>
</dbReference>
<proteinExistence type="inferred from homology"/>
<evidence type="ECO:0000256" key="1">
    <source>
        <dbReference type="ARBA" id="ARBA00011975"/>
    </source>
</evidence>
<evidence type="ECO:0000313" key="10">
    <source>
        <dbReference type="Proteomes" id="UP000321062"/>
    </source>
</evidence>
<dbReference type="OrthoDB" id="9813719at2"/>
<evidence type="ECO:0000256" key="2">
    <source>
        <dbReference type="ARBA" id="ARBA00022603"/>
    </source>
</evidence>
<dbReference type="Pfam" id="PF00145">
    <property type="entry name" value="DNA_methylase"/>
    <property type="match status" value="2"/>
</dbReference>
<dbReference type="Gene3D" id="3.90.120.10">
    <property type="entry name" value="DNA Methylase, subunit A, domain 2"/>
    <property type="match status" value="1"/>
</dbReference>
<feature type="active site" evidence="7">
    <location>
        <position position="133"/>
    </location>
</feature>
<comment type="similarity">
    <text evidence="7 8">Belongs to the class I-like SAM-binding methyltransferase superfamily. C5-methyltransferase family.</text>
</comment>
<evidence type="ECO:0000256" key="6">
    <source>
        <dbReference type="ARBA" id="ARBA00047422"/>
    </source>
</evidence>
<keyword evidence="4 7" id="KW-0949">S-adenosyl-L-methionine</keyword>
<dbReference type="GO" id="GO:0003677">
    <property type="term" value="F:DNA binding"/>
    <property type="evidence" value="ECO:0007669"/>
    <property type="project" value="TreeGrafter"/>
</dbReference>
<keyword evidence="5" id="KW-0680">Restriction system</keyword>
<dbReference type="Gene3D" id="3.40.50.150">
    <property type="entry name" value="Vaccinia Virus protein VP39"/>
    <property type="match status" value="1"/>
</dbReference>
<dbReference type="NCBIfam" id="TIGR00675">
    <property type="entry name" value="dcm"/>
    <property type="match status" value="1"/>
</dbReference>
<dbReference type="SUPFAM" id="SSF53335">
    <property type="entry name" value="S-adenosyl-L-methionine-dependent methyltransferases"/>
    <property type="match status" value="1"/>
</dbReference>
<dbReference type="GO" id="GO:0032259">
    <property type="term" value="P:methylation"/>
    <property type="evidence" value="ECO:0007669"/>
    <property type="project" value="UniProtKB-KW"/>
</dbReference>
<gene>
    <name evidence="9" type="ORF">FNA67_02845</name>
</gene>
<accession>A0A5B9DJ53</accession>
<evidence type="ECO:0000313" key="9">
    <source>
        <dbReference type="EMBL" id="QEE19174.1"/>
    </source>
</evidence>
<keyword evidence="3 7" id="KW-0808">Transferase</keyword>
<name>A0A5B9DJ53_9HYPH</name>
<dbReference type="GO" id="GO:0003886">
    <property type="term" value="F:DNA (cytosine-5-)-methyltransferase activity"/>
    <property type="evidence" value="ECO:0007669"/>
    <property type="project" value="UniProtKB-EC"/>
</dbReference>
<evidence type="ECO:0000256" key="7">
    <source>
        <dbReference type="PROSITE-ProRule" id="PRU01016"/>
    </source>
</evidence>
<protein>
    <recommendedName>
        <fullName evidence="1">DNA (cytosine-5-)-methyltransferase</fullName>
        <ecNumber evidence="1">2.1.1.37</ecNumber>
    </recommendedName>
</protein>
<dbReference type="REBASE" id="353243">
    <property type="entry name" value="M.Ytifig4ORF2845P"/>
</dbReference>
<evidence type="ECO:0000256" key="8">
    <source>
        <dbReference type="RuleBase" id="RU000416"/>
    </source>
</evidence>
<keyword evidence="2 7" id="KW-0489">Methyltransferase</keyword>